<evidence type="ECO:0000313" key="2">
    <source>
        <dbReference type="Proteomes" id="UP000499080"/>
    </source>
</evidence>
<dbReference type="Proteomes" id="UP000499080">
    <property type="component" value="Unassembled WGS sequence"/>
</dbReference>
<dbReference type="EMBL" id="BGPR01010222">
    <property type="protein sequence ID" value="GBN44940.1"/>
    <property type="molecule type" value="Genomic_DNA"/>
</dbReference>
<keyword evidence="2" id="KW-1185">Reference proteome</keyword>
<evidence type="ECO:0000313" key="1">
    <source>
        <dbReference type="EMBL" id="GBN44940.1"/>
    </source>
</evidence>
<comment type="caution">
    <text evidence="1">The sequence shown here is derived from an EMBL/GenBank/DDBJ whole genome shotgun (WGS) entry which is preliminary data.</text>
</comment>
<accession>A0A4Y2P327</accession>
<name>A0A4Y2P327_ARAVE</name>
<organism evidence="1 2">
    <name type="scientific">Araneus ventricosus</name>
    <name type="common">Orbweaver spider</name>
    <name type="synonym">Epeira ventricosa</name>
    <dbReference type="NCBI Taxonomy" id="182803"/>
    <lineage>
        <taxon>Eukaryota</taxon>
        <taxon>Metazoa</taxon>
        <taxon>Ecdysozoa</taxon>
        <taxon>Arthropoda</taxon>
        <taxon>Chelicerata</taxon>
        <taxon>Arachnida</taxon>
        <taxon>Araneae</taxon>
        <taxon>Araneomorphae</taxon>
        <taxon>Entelegynae</taxon>
        <taxon>Araneoidea</taxon>
        <taxon>Araneidae</taxon>
        <taxon>Araneus</taxon>
    </lineage>
</organism>
<protein>
    <submittedName>
        <fullName evidence="1">Uncharacterized protein</fullName>
    </submittedName>
</protein>
<reference evidence="1 2" key="1">
    <citation type="journal article" date="2019" name="Sci. Rep.">
        <title>Orb-weaving spider Araneus ventricosus genome elucidates the spidroin gene catalogue.</title>
        <authorList>
            <person name="Kono N."/>
            <person name="Nakamura H."/>
            <person name="Ohtoshi R."/>
            <person name="Moran D.A.P."/>
            <person name="Shinohara A."/>
            <person name="Yoshida Y."/>
            <person name="Fujiwara M."/>
            <person name="Mori M."/>
            <person name="Tomita M."/>
            <person name="Arakawa K."/>
        </authorList>
    </citation>
    <scope>NUCLEOTIDE SEQUENCE [LARGE SCALE GENOMIC DNA]</scope>
</reference>
<gene>
    <name evidence="1" type="ORF">AVEN_247347_1</name>
</gene>
<proteinExistence type="predicted"/>
<dbReference type="AlphaFoldDB" id="A0A4Y2P327"/>
<sequence>MVFPSEFQTCSLGLRYETNTVLLQIIIHKLRLLSIKIKSPSTVPREKPHKMIKNPVPIPLCGIKDMHRYTTDKIKRGIHRVTIRPDCKLTSGLVSGFTPMNAVEEKFGGNSENLTYS</sequence>